<keyword evidence="3" id="KW-1185">Reference proteome</keyword>
<evidence type="ECO:0000313" key="2">
    <source>
        <dbReference type="EMBL" id="KAJ9130351.1"/>
    </source>
</evidence>
<accession>A0AA38R9S9</accession>
<gene>
    <name evidence="2" type="ORF">NKR19_g9927</name>
</gene>
<protein>
    <submittedName>
        <fullName evidence="2">Uncharacterized protein</fullName>
    </submittedName>
</protein>
<feature type="region of interest" description="Disordered" evidence="1">
    <location>
        <begin position="1"/>
        <end position="45"/>
    </location>
</feature>
<organism evidence="2 3">
    <name type="scientific">Coniochaeta hoffmannii</name>
    <dbReference type="NCBI Taxonomy" id="91930"/>
    <lineage>
        <taxon>Eukaryota</taxon>
        <taxon>Fungi</taxon>
        <taxon>Dikarya</taxon>
        <taxon>Ascomycota</taxon>
        <taxon>Pezizomycotina</taxon>
        <taxon>Sordariomycetes</taxon>
        <taxon>Sordariomycetidae</taxon>
        <taxon>Coniochaetales</taxon>
        <taxon>Coniochaetaceae</taxon>
        <taxon>Coniochaeta</taxon>
    </lineage>
</organism>
<dbReference type="AlphaFoldDB" id="A0AA38R9S9"/>
<dbReference type="Proteomes" id="UP001174691">
    <property type="component" value="Unassembled WGS sequence"/>
</dbReference>
<evidence type="ECO:0000256" key="1">
    <source>
        <dbReference type="SAM" id="MobiDB-lite"/>
    </source>
</evidence>
<dbReference type="EMBL" id="JANBVN010000274">
    <property type="protein sequence ID" value="KAJ9130351.1"/>
    <property type="molecule type" value="Genomic_DNA"/>
</dbReference>
<evidence type="ECO:0000313" key="3">
    <source>
        <dbReference type="Proteomes" id="UP001174691"/>
    </source>
</evidence>
<reference evidence="2" key="1">
    <citation type="submission" date="2022-07" db="EMBL/GenBank/DDBJ databases">
        <title>Fungi with potential for degradation of polypropylene.</title>
        <authorList>
            <person name="Gostincar C."/>
        </authorList>
    </citation>
    <scope>NUCLEOTIDE SEQUENCE</scope>
    <source>
        <strain evidence="2">EXF-13287</strain>
    </source>
</reference>
<proteinExistence type="predicted"/>
<comment type="caution">
    <text evidence="2">The sequence shown here is derived from an EMBL/GenBank/DDBJ whole genome shotgun (WGS) entry which is preliminary data.</text>
</comment>
<sequence length="93" mass="9557">MAPSPVSSTQAEQGSVTALGSKSGDAVINDAQGAGKKDGQKDGTCPATIVGSEDGLVTLAGLPTSSTSMLTRWLYETRPAQVTFTDRLQQGKE</sequence>
<name>A0AA38R9S9_9PEZI</name>
<feature type="compositionally biased region" description="Polar residues" evidence="1">
    <location>
        <begin position="1"/>
        <end position="20"/>
    </location>
</feature>